<dbReference type="AlphaFoldDB" id="A0A8J8NZX8"/>
<feature type="region of interest" description="Disordered" evidence="1">
    <location>
        <begin position="94"/>
        <end position="124"/>
    </location>
</feature>
<feature type="compositionally biased region" description="Basic and acidic residues" evidence="1">
    <location>
        <begin position="47"/>
        <end position="58"/>
    </location>
</feature>
<comment type="caution">
    <text evidence="2">The sequence shown here is derived from an EMBL/GenBank/DDBJ whole genome shotgun (WGS) entry which is preliminary data.</text>
</comment>
<dbReference type="Proteomes" id="UP000785679">
    <property type="component" value="Unassembled WGS sequence"/>
</dbReference>
<feature type="region of interest" description="Disordered" evidence="1">
    <location>
        <begin position="162"/>
        <end position="223"/>
    </location>
</feature>
<evidence type="ECO:0000256" key="1">
    <source>
        <dbReference type="SAM" id="MobiDB-lite"/>
    </source>
</evidence>
<feature type="compositionally biased region" description="Basic and acidic residues" evidence="1">
    <location>
        <begin position="176"/>
        <end position="197"/>
    </location>
</feature>
<keyword evidence="3" id="KW-1185">Reference proteome</keyword>
<sequence length="223" mass="26316">MVMLIGSFAIQESLHLKVKFQFCSIQIGVIVPKQQGGSKARGQSRHQHMDEQEDYRFDDAHPAQQVCNRVSRQDEYQQRNNQYDHNQQVSHWIPMSHGHQFGPPQHQPQRYLPQNSSNTRNVRNQTPMMIQKDLRIIEQQYHPNPHPNFGFIQNYGEDIEEGSKETPIEIQQERTPPLEEHTESVYDTEKMDSSEERREDEEMTNRLEADQMNGEFSDIQEEQ</sequence>
<accession>A0A8J8NZX8</accession>
<evidence type="ECO:0000313" key="2">
    <source>
        <dbReference type="EMBL" id="TNV83141.1"/>
    </source>
</evidence>
<dbReference type="EMBL" id="RRYP01004123">
    <property type="protein sequence ID" value="TNV83141.1"/>
    <property type="molecule type" value="Genomic_DNA"/>
</dbReference>
<reference evidence="2" key="1">
    <citation type="submission" date="2019-06" db="EMBL/GenBank/DDBJ databases">
        <authorList>
            <person name="Zheng W."/>
        </authorList>
    </citation>
    <scope>NUCLEOTIDE SEQUENCE</scope>
    <source>
        <strain evidence="2">QDHG01</strain>
    </source>
</reference>
<protein>
    <submittedName>
        <fullName evidence="2">Uncharacterized protein</fullName>
    </submittedName>
</protein>
<organism evidence="2 3">
    <name type="scientific">Halteria grandinella</name>
    <dbReference type="NCBI Taxonomy" id="5974"/>
    <lineage>
        <taxon>Eukaryota</taxon>
        <taxon>Sar</taxon>
        <taxon>Alveolata</taxon>
        <taxon>Ciliophora</taxon>
        <taxon>Intramacronucleata</taxon>
        <taxon>Spirotrichea</taxon>
        <taxon>Stichotrichia</taxon>
        <taxon>Sporadotrichida</taxon>
        <taxon>Halteriidae</taxon>
        <taxon>Halteria</taxon>
    </lineage>
</organism>
<feature type="compositionally biased region" description="Low complexity" evidence="1">
    <location>
        <begin position="97"/>
        <end position="109"/>
    </location>
</feature>
<gene>
    <name evidence="2" type="ORF">FGO68_gene16555</name>
</gene>
<feature type="region of interest" description="Disordered" evidence="1">
    <location>
        <begin position="33"/>
        <end position="58"/>
    </location>
</feature>
<proteinExistence type="predicted"/>
<feature type="compositionally biased region" description="Polar residues" evidence="1">
    <location>
        <begin position="112"/>
        <end position="124"/>
    </location>
</feature>
<name>A0A8J8NZX8_HALGN</name>
<evidence type="ECO:0000313" key="3">
    <source>
        <dbReference type="Proteomes" id="UP000785679"/>
    </source>
</evidence>